<evidence type="ECO:0000313" key="9">
    <source>
        <dbReference type="EMBL" id="PRX47542.1"/>
    </source>
</evidence>
<evidence type="ECO:0000256" key="7">
    <source>
        <dbReference type="RuleBase" id="RU003942"/>
    </source>
</evidence>
<comment type="similarity">
    <text evidence="7">Belongs to the drug/metabolite transporter (DMT) superfamily. Small multidrug resistance (SMR) (TC 2.A.7.1) family.</text>
</comment>
<evidence type="ECO:0000256" key="3">
    <source>
        <dbReference type="ARBA" id="ARBA00022475"/>
    </source>
</evidence>
<name>A0A2T0LUM0_9PSEU</name>
<feature type="transmembrane region" description="Helical" evidence="8">
    <location>
        <begin position="30"/>
        <end position="51"/>
    </location>
</feature>
<keyword evidence="4 7" id="KW-0812">Transmembrane</keyword>
<protein>
    <submittedName>
        <fullName evidence="9">Small multidrug resistance pump</fullName>
    </submittedName>
</protein>
<dbReference type="InterPro" id="IPR000390">
    <property type="entry name" value="Small_drug/metabolite_transptr"/>
</dbReference>
<dbReference type="EMBL" id="PVNH01000005">
    <property type="protein sequence ID" value="PRX47542.1"/>
    <property type="molecule type" value="Genomic_DNA"/>
</dbReference>
<keyword evidence="10" id="KW-1185">Reference proteome</keyword>
<evidence type="ECO:0000256" key="1">
    <source>
        <dbReference type="ARBA" id="ARBA00004651"/>
    </source>
</evidence>
<dbReference type="PANTHER" id="PTHR30561:SF1">
    <property type="entry name" value="MULTIDRUG TRANSPORTER EMRE"/>
    <property type="match status" value="1"/>
</dbReference>
<dbReference type="Pfam" id="PF00893">
    <property type="entry name" value="Multi_Drug_Res"/>
    <property type="match status" value="1"/>
</dbReference>
<keyword evidence="3" id="KW-1003">Cell membrane</keyword>
<feature type="transmembrane region" description="Helical" evidence="8">
    <location>
        <begin position="58"/>
        <end position="80"/>
    </location>
</feature>
<reference evidence="9 10" key="1">
    <citation type="submission" date="2018-03" db="EMBL/GenBank/DDBJ databases">
        <title>Genomic Encyclopedia of Type Strains, Phase III (KMG-III): the genomes of soil and plant-associated and newly described type strains.</title>
        <authorList>
            <person name="Whitman W."/>
        </authorList>
    </citation>
    <scope>NUCLEOTIDE SEQUENCE [LARGE SCALE GENOMIC DNA]</scope>
    <source>
        <strain evidence="9 10">CGMCC 4.7125</strain>
    </source>
</reference>
<dbReference type="InterPro" id="IPR037185">
    <property type="entry name" value="EmrE-like"/>
</dbReference>
<dbReference type="Gene3D" id="1.10.3730.20">
    <property type="match status" value="1"/>
</dbReference>
<dbReference type="GO" id="GO:0005886">
    <property type="term" value="C:plasma membrane"/>
    <property type="evidence" value="ECO:0007669"/>
    <property type="project" value="UniProtKB-SubCell"/>
</dbReference>
<evidence type="ECO:0000313" key="10">
    <source>
        <dbReference type="Proteomes" id="UP000238362"/>
    </source>
</evidence>
<comment type="subcellular location">
    <subcellularLocation>
        <location evidence="1 7">Cell membrane</location>
        <topology evidence="1 7">Multi-pass membrane protein</topology>
    </subcellularLocation>
</comment>
<gene>
    <name evidence="9" type="ORF">B0I33_105120</name>
</gene>
<organism evidence="9 10">
    <name type="scientific">Prauserella shujinwangii</name>
    <dbReference type="NCBI Taxonomy" id="1453103"/>
    <lineage>
        <taxon>Bacteria</taxon>
        <taxon>Bacillati</taxon>
        <taxon>Actinomycetota</taxon>
        <taxon>Actinomycetes</taxon>
        <taxon>Pseudonocardiales</taxon>
        <taxon>Pseudonocardiaceae</taxon>
        <taxon>Prauserella</taxon>
    </lineage>
</organism>
<dbReference type="InterPro" id="IPR045324">
    <property type="entry name" value="Small_multidrug_res"/>
</dbReference>
<dbReference type="GO" id="GO:0022857">
    <property type="term" value="F:transmembrane transporter activity"/>
    <property type="evidence" value="ECO:0007669"/>
    <property type="project" value="InterPro"/>
</dbReference>
<accession>A0A2T0LUM0</accession>
<evidence type="ECO:0000256" key="5">
    <source>
        <dbReference type="ARBA" id="ARBA00022989"/>
    </source>
</evidence>
<evidence type="ECO:0000256" key="6">
    <source>
        <dbReference type="ARBA" id="ARBA00023136"/>
    </source>
</evidence>
<keyword evidence="2" id="KW-0813">Transport</keyword>
<comment type="caution">
    <text evidence="9">The sequence shown here is derived from an EMBL/GenBank/DDBJ whole genome shotgun (WGS) entry which is preliminary data.</text>
</comment>
<evidence type="ECO:0000256" key="4">
    <source>
        <dbReference type="ARBA" id="ARBA00022692"/>
    </source>
</evidence>
<dbReference type="RefSeq" id="WP_106179047.1">
    <property type="nucleotide sequence ID" value="NZ_PVNH01000005.1"/>
</dbReference>
<dbReference type="Proteomes" id="UP000238362">
    <property type="component" value="Unassembled WGS sequence"/>
</dbReference>
<keyword evidence="5 8" id="KW-1133">Transmembrane helix</keyword>
<keyword evidence="6 8" id="KW-0472">Membrane</keyword>
<evidence type="ECO:0000256" key="8">
    <source>
        <dbReference type="SAM" id="Phobius"/>
    </source>
</evidence>
<dbReference type="AlphaFoldDB" id="A0A2T0LUM0"/>
<dbReference type="OrthoDB" id="3175079at2"/>
<evidence type="ECO:0000256" key="2">
    <source>
        <dbReference type="ARBA" id="ARBA00022448"/>
    </source>
</evidence>
<dbReference type="PANTHER" id="PTHR30561">
    <property type="entry name" value="SMR FAMILY PROTON-DEPENDENT DRUG EFFLUX TRANSPORTER SUGE"/>
    <property type="match status" value="1"/>
</dbReference>
<feature type="transmembrane region" description="Helical" evidence="8">
    <location>
        <begin position="86"/>
        <end position="105"/>
    </location>
</feature>
<sequence length="108" mass="10989">MVAYLLLAAAIVAEVTGTVALKLSDGFTKAVPSVVVAAGYGLAFFLMARVLKMGMPVGVVYAIWSAVGVALVALIGAMFLNEQLNLTMIAGLVLIIGGVTLLELGGAH</sequence>
<dbReference type="SUPFAM" id="SSF103481">
    <property type="entry name" value="Multidrug resistance efflux transporter EmrE"/>
    <property type="match status" value="1"/>
</dbReference>
<proteinExistence type="inferred from homology"/>